<sequence length="134" mass="14367">MKLDRRVLVRRISIAAAAVVPIGAAVAVGVPNDAVAGCQITVRVHNSGSQAFTVNWDESKVKVSGGTWDKLAKNSSEVVGAGQTKSIVYGALFNCGANRRYQIHTTRNGNDDTAYFPSETTWTTDQTPTIDISR</sequence>
<proteinExistence type="predicted"/>
<dbReference type="EMBL" id="CP012672">
    <property type="protein sequence ID" value="AUX28105.1"/>
    <property type="molecule type" value="Genomic_DNA"/>
</dbReference>
<reference evidence="2 3" key="1">
    <citation type="submission" date="2015-09" db="EMBL/GenBank/DDBJ databases">
        <title>Sorangium comparison.</title>
        <authorList>
            <person name="Zaburannyi N."/>
            <person name="Bunk B."/>
            <person name="Overmann J."/>
            <person name="Mueller R."/>
        </authorList>
    </citation>
    <scope>NUCLEOTIDE SEQUENCE [LARGE SCALE GENOMIC DNA]</scope>
    <source>
        <strain evidence="2 3">So ce836</strain>
    </source>
</reference>
<keyword evidence="1" id="KW-0732">Signal</keyword>
<evidence type="ECO:0000313" key="3">
    <source>
        <dbReference type="Proteomes" id="UP000295497"/>
    </source>
</evidence>
<dbReference type="Proteomes" id="UP000295497">
    <property type="component" value="Chromosome"/>
</dbReference>
<feature type="signal peptide" evidence="1">
    <location>
        <begin position="1"/>
        <end position="27"/>
    </location>
</feature>
<feature type="chain" id="PRO_5020562145" description="Secreted protein" evidence="1">
    <location>
        <begin position="28"/>
        <end position="134"/>
    </location>
</feature>
<accession>A0A4P2QEA5</accession>
<organism evidence="2 3">
    <name type="scientific">Sorangium cellulosum</name>
    <name type="common">Polyangium cellulosum</name>
    <dbReference type="NCBI Taxonomy" id="56"/>
    <lineage>
        <taxon>Bacteria</taxon>
        <taxon>Pseudomonadati</taxon>
        <taxon>Myxococcota</taxon>
        <taxon>Polyangia</taxon>
        <taxon>Polyangiales</taxon>
        <taxon>Polyangiaceae</taxon>
        <taxon>Sorangium</taxon>
    </lineage>
</organism>
<evidence type="ECO:0008006" key="4">
    <source>
        <dbReference type="Google" id="ProtNLM"/>
    </source>
</evidence>
<evidence type="ECO:0000256" key="1">
    <source>
        <dbReference type="SAM" id="SignalP"/>
    </source>
</evidence>
<protein>
    <recommendedName>
        <fullName evidence="4">Secreted protein</fullName>
    </recommendedName>
</protein>
<dbReference type="RefSeq" id="WP_129572515.1">
    <property type="nucleotide sequence ID" value="NZ_CP012672.1"/>
</dbReference>
<gene>
    <name evidence="2" type="ORF">SOCE836_001730</name>
</gene>
<dbReference type="AlphaFoldDB" id="A0A4P2QEA5"/>
<evidence type="ECO:0000313" key="2">
    <source>
        <dbReference type="EMBL" id="AUX28105.1"/>
    </source>
</evidence>
<name>A0A4P2QEA5_SORCE</name>